<keyword evidence="2" id="KW-1185">Reference proteome</keyword>
<dbReference type="EMBL" id="ABYT01000070">
    <property type="protein sequence ID" value="EEC90154.1"/>
    <property type="molecule type" value="Genomic_DNA"/>
</dbReference>
<protein>
    <submittedName>
        <fullName evidence="1">Uncharacterized protein</fullName>
    </submittedName>
</protein>
<dbReference type="AlphaFoldDB" id="B7CAQ6"/>
<sequence>MKTDTLYECTGGIINMLIWLYKWIMIEYLDNRSKGTIVTINEKFIKSVSKKHFGQLKGAIDMVNQAKVEEMEDEQILMLAESDKNKYEMPETNVENLAYESKMIKIVIGKVHQIYTDVTSDDIARYVRQILAEDAYHRMKPTEVAKEVVAIITGSPTRKKRRPSSKAPASKNICDYISNT</sequence>
<reference evidence="1 2" key="1">
    <citation type="submission" date="2008-11" db="EMBL/GenBank/DDBJ databases">
        <title>Draft genome sequence of Eubacterium biforme (DSM 3989).</title>
        <authorList>
            <person name="Sudarsanam P."/>
            <person name="Ley R."/>
            <person name="Guruge J."/>
            <person name="Turnbaugh P.J."/>
            <person name="Mahowald M."/>
            <person name="Liep D."/>
            <person name="Gordon J."/>
        </authorList>
    </citation>
    <scope>NUCLEOTIDE SEQUENCE [LARGE SCALE GENOMIC DNA]</scope>
    <source>
        <strain evidence="1 2">DSM 3989</strain>
    </source>
</reference>
<dbReference type="RefSeq" id="WP_003865069.1">
    <property type="nucleotide sequence ID" value="NZ_DS996842.1"/>
</dbReference>
<accession>B7CAQ6</accession>
<dbReference type="HOGENOM" id="CLU_1494298_0_0_9"/>
<gene>
    <name evidence="1" type="ORF">EUBIFOR_01277</name>
</gene>
<evidence type="ECO:0000313" key="1">
    <source>
        <dbReference type="EMBL" id="EEC90154.1"/>
    </source>
</evidence>
<organism evidence="1 2">
    <name type="scientific">Holdemanella biformis DSM 3989</name>
    <dbReference type="NCBI Taxonomy" id="518637"/>
    <lineage>
        <taxon>Bacteria</taxon>
        <taxon>Bacillati</taxon>
        <taxon>Bacillota</taxon>
        <taxon>Erysipelotrichia</taxon>
        <taxon>Erysipelotrichales</taxon>
        <taxon>Erysipelotrichaceae</taxon>
        <taxon>Holdemanella</taxon>
    </lineage>
</organism>
<proteinExistence type="predicted"/>
<comment type="caution">
    <text evidence="1">The sequence shown here is derived from an EMBL/GenBank/DDBJ whole genome shotgun (WGS) entry which is preliminary data.</text>
</comment>
<name>B7CAQ6_9FIRM</name>
<dbReference type="Proteomes" id="UP000004315">
    <property type="component" value="Unassembled WGS sequence"/>
</dbReference>
<evidence type="ECO:0000313" key="2">
    <source>
        <dbReference type="Proteomes" id="UP000004315"/>
    </source>
</evidence>